<evidence type="ECO:0000313" key="8">
    <source>
        <dbReference type="Proteomes" id="UP000266568"/>
    </source>
</evidence>
<feature type="transmembrane region" description="Helical" evidence="6">
    <location>
        <begin position="36"/>
        <end position="54"/>
    </location>
</feature>
<evidence type="ECO:0000256" key="2">
    <source>
        <dbReference type="ARBA" id="ARBA00010350"/>
    </source>
</evidence>
<dbReference type="EMBL" id="QXDC01000002">
    <property type="protein sequence ID" value="RIA46993.1"/>
    <property type="molecule type" value="Genomic_DNA"/>
</dbReference>
<evidence type="ECO:0000313" key="7">
    <source>
        <dbReference type="EMBL" id="RIA46993.1"/>
    </source>
</evidence>
<feature type="transmembrane region" description="Helical" evidence="6">
    <location>
        <begin position="183"/>
        <end position="199"/>
    </location>
</feature>
<dbReference type="GO" id="GO:0005886">
    <property type="term" value="C:plasma membrane"/>
    <property type="evidence" value="ECO:0007669"/>
    <property type="project" value="TreeGrafter"/>
</dbReference>
<comment type="caution">
    <text evidence="7">The sequence shown here is derived from an EMBL/GenBank/DDBJ whole genome shotgun (WGS) entry which is preliminary data.</text>
</comment>
<keyword evidence="3 6" id="KW-0812">Transmembrane</keyword>
<reference evidence="7 8" key="1">
    <citation type="submission" date="2018-08" db="EMBL/GenBank/DDBJ databases">
        <title>Genomic Encyclopedia of Type Strains, Phase IV (KMG-IV): sequencing the most valuable type-strain genomes for metagenomic binning, comparative biology and taxonomic classification.</title>
        <authorList>
            <person name="Goeker M."/>
        </authorList>
    </citation>
    <scope>NUCLEOTIDE SEQUENCE [LARGE SCALE GENOMIC DNA]</scope>
    <source>
        <strain evidence="7 8">DSM 25527</strain>
    </source>
</reference>
<name>A0A397PEY0_9SPHN</name>
<feature type="transmembrane region" description="Helical" evidence="6">
    <location>
        <begin position="102"/>
        <end position="120"/>
    </location>
</feature>
<evidence type="ECO:0000256" key="3">
    <source>
        <dbReference type="ARBA" id="ARBA00022692"/>
    </source>
</evidence>
<evidence type="ECO:0000256" key="4">
    <source>
        <dbReference type="ARBA" id="ARBA00022989"/>
    </source>
</evidence>
<dbReference type="Proteomes" id="UP000266568">
    <property type="component" value="Unassembled WGS sequence"/>
</dbReference>
<comment type="subcellular location">
    <subcellularLocation>
        <location evidence="1">Membrane</location>
        <topology evidence="1">Multi-pass membrane protein</topology>
    </subcellularLocation>
</comment>
<keyword evidence="8" id="KW-1185">Reference proteome</keyword>
<evidence type="ECO:0000256" key="1">
    <source>
        <dbReference type="ARBA" id="ARBA00004141"/>
    </source>
</evidence>
<proteinExistence type="inferred from homology"/>
<dbReference type="CDD" id="cd10432">
    <property type="entry name" value="BI-1-like_bacterial"/>
    <property type="match status" value="1"/>
</dbReference>
<sequence length="248" mass="26668">MANWSDPRQSAAPYRTAAGIQTEAYDAGLRSYMLSVYNYMTSGVLLTGIVAMLFARGGVDSPAANIIMSGGPLAWVIMLAPLGFVFAMSFGQARMKTSTLQLMFWGFAVFMGLSLSTVFLQYSGTSIAQAFFATAAAFAGLSLYGYTTKKDLSAMGTFLIMGVVGLIVAMLVNLFLQSSALDLVVSFIGVLLFAGLTAYDTQRTKSMYAQVAGTELEGRVVIMAALSLYLDFINMFLFLLRLFGSNRG</sequence>
<keyword evidence="4 6" id="KW-1133">Transmembrane helix</keyword>
<dbReference type="InterPro" id="IPR006214">
    <property type="entry name" value="Bax_inhibitor_1-related"/>
</dbReference>
<evidence type="ECO:0000256" key="5">
    <source>
        <dbReference type="ARBA" id="ARBA00023136"/>
    </source>
</evidence>
<accession>A0A397PEY0</accession>
<comment type="similarity">
    <text evidence="2 6">Belongs to the BI1 family.</text>
</comment>
<dbReference type="RefSeq" id="WP_119035014.1">
    <property type="nucleotide sequence ID" value="NZ_QXDC01000002.1"/>
</dbReference>
<dbReference type="PANTHER" id="PTHR23291:SF50">
    <property type="entry name" value="PROTEIN LIFEGUARD 4"/>
    <property type="match status" value="1"/>
</dbReference>
<feature type="transmembrane region" description="Helical" evidence="6">
    <location>
        <begin position="220"/>
        <end position="243"/>
    </location>
</feature>
<evidence type="ECO:0008006" key="9">
    <source>
        <dbReference type="Google" id="ProtNLM"/>
    </source>
</evidence>
<keyword evidence="5 6" id="KW-0472">Membrane</keyword>
<dbReference type="AlphaFoldDB" id="A0A397PEY0"/>
<organism evidence="7 8">
    <name type="scientific">Hephaestia caeni</name>
    <dbReference type="NCBI Taxonomy" id="645617"/>
    <lineage>
        <taxon>Bacteria</taxon>
        <taxon>Pseudomonadati</taxon>
        <taxon>Pseudomonadota</taxon>
        <taxon>Alphaproteobacteria</taxon>
        <taxon>Sphingomonadales</taxon>
        <taxon>Sphingomonadaceae</taxon>
        <taxon>Hephaestia</taxon>
    </lineage>
</organism>
<dbReference type="OrthoDB" id="9793828at2"/>
<evidence type="ECO:0000256" key="6">
    <source>
        <dbReference type="RuleBase" id="RU004379"/>
    </source>
</evidence>
<dbReference type="PANTHER" id="PTHR23291">
    <property type="entry name" value="BAX INHIBITOR-RELATED"/>
    <property type="match status" value="1"/>
</dbReference>
<feature type="transmembrane region" description="Helical" evidence="6">
    <location>
        <begin position="126"/>
        <end position="146"/>
    </location>
</feature>
<dbReference type="Pfam" id="PF01027">
    <property type="entry name" value="Bax1-I"/>
    <property type="match status" value="1"/>
</dbReference>
<gene>
    <name evidence="7" type="ORF">DFR49_1558</name>
</gene>
<feature type="transmembrane region" description="Helical" evidence="6">
    <location>
        <begin position="158"/>
        <end position="177"/>
    </location>
</feature>
<protein>
    <recommendedName>
        <fullName evidence="9">Modulator of FtsH protease</fullName>
    </recommendedName>
</protein>
<feature type="transmembrane region" description="Helical" evidence="6">
    <location>
        <begin position="66"/>
        <end position="90"/>
    </location>
</feature>